<dbReference type="InterPro" id="IPR012373">
    <property type="entry name" value="Ferrdict_sens_TM"/>
</dbReference>
<dbReference type="Gene3D" id="2.60.120.1440">
    <property type="match status" value="1"/>
</dbReference>
<keyword evidence="5" id="KW-1185">Reference proteome</keyword>
<gene>
    <name evidence="4" type="ORF">BES08_00180</name>
</gene>
<dbReference type="EMBL" id="CP017075">
    <property type="protein sequence ID" value="AOR75349.1"/>
    <property type="molecule type" value="Genomic_DNA"/>
</dbReference>
<dbReference type="PANTHER" id="PTHR30273:SF2">
    <property type="entry name" value="PROTEIN FECR"/>
    <property type="match status" value="1"/>
</dbReference>
<dbReference type="Pfam" id="PF04773">
    <property type="entry name" value="FecR"/>
    <property type="match status" value="1"/>
</dbReference>
<feature type="transmembrane region" description="Helical" evidence="1">
    <location>
        <begin position="80"/>
        <end position="101"/>
    </location>
</feature>
<proteinExistence type="predicted"/>
<evidence type="ECO:0000259" key="3">
    <source>
        <dbReference type="Pfam" id="PF16220"/>
    </source>
</evidence>
<dbReference type="PANTHER" id="PTHR30273">
    <property type="entry name" value="PERIPLASMIC SIGNAL SENSOR AND SIGMA FACTOR ACTIVATOR FECR-RELATED"/>
    <property type="match status" value="1"/>
</dbReference>
<keyword evidence="1" id="KW-0472">Membrane</keyword>
<dbReference type="KEGG" id="nre:BES08_00180"/>
<dbReference type="Proteomes" id="UP000094626">
    <property type="component" value="Chromosome"/>
</dbReference>
<evidence type="ECO:0000259" key="2">
    <source>
        <dbReference type="Pfam" id="PF04773"/>
    </source>
</evidence>
<feature type="domain" description="FecR protein" evidence="2">
    <location>
        <begin position="111"/>
        <end position="200"/>
    </location>
</feature>
<dbReference type="PIRSF" id="PIRSF018266">
    <property type="entry name" value="FecR"/>
    <property type="match status" value="1"/>
</dbReference>
<reference evidence="5" key="1">
    <citation type="journal article" date="2017" name="J. Biotechnol.">
        <title>Complete genome sequence of Novosphingobium resinovorum SA1, a versatile xenobiotic-degrading bacterium capable of utilizing sulfanilic acid.</title>
        <authorList>
            <person name="Hegedus B."/>
            <person name="Kos P.B."/>
            <person name="Balint B."/>
            <person name="Maroti G."/>
            <person name="Gan H.M."/>
            <person name="Perei K."/>
            <person name="Rakhely G."/>
        </authorList>
    </citation>
    <scope>NUCLEOTIDE SEQUENCE [LARGE SCALE GENOMIC DNA]</scope>
    <source>
        <strain evidence="5">SA1</strain>
    </source>
</reference>
<evidence type="ECO:0000256" key="1">
    <source>
        <dbReference type="SAM" id="Phobius"/>
    </source>
</evidence>
<evidence type="ECO:0000313" key="5">
    <source>
        <dbReference type="Proteomes" id="UP000094626"/>
    </source>
</evidence>
<keyword evidence="1" id="KW-0812">Transmembrane</keyword>
<dbReference type="Pfam" id="PF16220">
    <property type="entry name" value="DUF4880"/>
    <property type="match status" value="1"/>
</dbReference>
<organism evidence="4 5">
    <name type="scientific">Novosphingobium resinovorum</name>
    <dbReference type="NCBI Taxonomy" id="158500"/>
    <lineage>
        <taxon>Bacteria</taxon>
        <taxon>Pseudomonadati</taxon>
        <taxon>Pseudomonadota</taxon>
        <taxon>Alphaproteobacteria</taxon>
        <taxon>Sphingomonadales</taxon>
        <taxon>Sphingomonadaceae</taxon>
        <taxon>Novosphingobium</taxon>
    </lineage>
</organism>
<dbReference type="AlphaFoldDB" id="A0A1D7ZZS6"/>
<evidence type="ECO:0000313" key="4">
    <source>
        <dbReference type="EMBL" id="AOR75349.1"/>
    </source>
</evidence>
<dbReference type="GO" id="GO:0016989">
    <property type="term" value="F:sigma factor antagonist activity"/>
    <property type="evidence" value="ECO:0007669"/>
    <property type="project" value="TreeGrafter"/>
</dbReference>
<name>A0A1D7ZZS6_9SPHN</name>
<dbReference type="InterPro" id="IPR032623">
    <property type="entry name" value="FecR_N"/>
</dbReference>
<keyword evidence="1" id="KW-1133">Transmembrane helix</keyword>
<dbReference type="InterPro" id="IPR006860">
    <property type="entry name" value="FecR"/>
</dbReference>
<feature type="domain" description="FecR N-terminal" evidence="3">
    <location>
        <begin position="11"/>
        <end position="45"/>
    </location>
</feature>
<accession>A0A1D7ZZS6</accession>
<protein>
    <submittedName>
        <fullName evidence="4">Uncharacterized protein</fullName>
    </submittedName>
</protein>
<sequence>MVTDKARLDNEALDWVIRLGDPRFADWDALTAWLALSPDHARAFDILQLAEAKAVDEVAQGLPPSRAEFVAVNDNPSRRYLPAGIAAGVAVLVGLGLWLGLRGEDARPWQEYRTAAGVHRDLRLADGTRLALNGDTVVRLDPGGRGAALVSGEALFVVRHDAARPFVVTAGGATITDLGTRFDVVSEPGRLAVSVAEGSVAVAQAQAEGEGGLVLTAGQGFERAGTRGRRFDLAPEGVAGWREGRLHYEDAPVSLVLADVARATGLRVELEGQGGDRRFTGTIGLDGPPEAVKERVRLLLSADGGSD</sequence>